<dbReference type="Gene3D" id="1.10.10.200">
    <property type="match status" value="1"/>
</dbReference>
<feature type="domain" description="TACO1/YebC-like second and third" evidence="6">
    <location>
        <begin position="81"/>
        <end position="239"/>
    </location>
</feature>
<dbReference type="AlphaFoldDB" id="A0A2M7Z719"/>
<keyword evidence="2 4" id="KW-0805">Transcription regulation</keyword>
<comment type="similarity">
    <text evidence="1 4">Belongs to the TACO1 family.</text>
</comment>
<dbReference type="InterPro" id="IPR029072">
    <property type="entry name" value="YebC-like"/>
</dbReference>
<dbReference type="Pfam" id="PF20772">
    <property type="entry name" value="TACO1_YebC_N"/>
    <property type="match status" value="1"/>
</dbReference>
<dbReference type="GO" id="GO:0003677">
    <property type="term" value="F:DNA binding"/>
    <property type="evidence" value="ECO:0007669"/>
    <property type="project" value="UniProtKB-UniRule"/>
</dbReference>
<evidence type="ECO:0000256" key="2">
    <source>
        <dbReference type="ARBA" id="ARBA00023015"/>
    </source>
</evidence>
<feature type="domain" description="TACO1/YebC-like N-terminal" evidence="7">
    <location>
        <begin position="5"/>
        <end position="75"/>
    </location>
</feature>
<dbReference type="Gene3D" id="3.30.70.980">
    <property type="match status" value="2"/>
</dbReference>
<dbReference type="FunFam" id="1.10.10.200:FF:000002">
    <property type="entry name" value="Probable transcriptional regulatory protein CLM62_37755"/>
    <property type="match status" value="1"/>
</dbReference>
<dbReference type="NCBIfam" id="TIGR01033">
    <property type="entry name" value="YebC/PmpR family DNA-binding transcriptional regulator"/>
    <property type="match status" value="1"/>
</dbReference>
<name>A0A2M7Z719_9BACT</name>
<reference evidence="9" key="1">
    <citation type="submission" date="2017-09" db="EMBL/GenBank/DDBJ databases">
        <title>Depth-based differentiation of microbial function through sediment-hosted aquifers and enrichment of novel symbionts in the deep terrestrial subsurface.</title>
        <authorList>
            <person name="Probst A.J."/>
            <person name="Ladd B."/>
            <person name="Jarett J.K."/>
            <person name="Geller-Mcgrath D.E."/>
            <person name="Sieber C.M.K."/>
            <person name="Emerson J.B."/>
            <person name="Anantharaman K."/>
            <person name="Thomas B.C."/>
            <person name="Malmstrom R."/>
            <person name="Stieglmeier M."/>
            <person name="Klingl A."/>
            <person name="Woyke T."/>
            <person name="Ryan C.M."/>
            <person name="Banfield J.F."/>
        </authorList>
    </citation>
    <scope>NUCLEOTIDE SEQUENCE [LARGE SCALE GENOMIC DNA]</scope>
</reference>
<dbReference type="InterPro" id="IPR002876">
    <property type="entry name" value="Transcrip_reg_TACO1-like"/>
</dbReference>
<keyword evidence="4 8" id="KW-0238">DNA-binding</keyword>
<gene>
    <name evidence="8" type="ORF">CO137_01555</name>
</gene>
<dbReference type="PANTHER" id="PTHR12532:SF0">
    <property type="entry name" value="TRANSLATIONAL ACTIVATOR OF CYTOCHROME C OXIDASE 1"/>
    <property type="match status" value="1"/>
</dbReference>
<dbReference type="Proteomes" id="UP000230843">
    <property type="component" value="Unassembled WGS sequence"/>
</dbReference>
<evidence type="ECO:0000256" key="3">
    <source>
        <dbReference type="ARBA" id="ARBA00023163"/>
    </source>
</evidence>
<organism evidence="8 9">
    <name type="scientific">Candidatus Magasanikbacteria bacterium CG_4_9_14_3_um_filter_32_9</name>
    <dbReference type="NCBI Taxonomy" id="1974644"/>
    <lineage>
        <taxon>Bacteria</taxon>
        <taxon>Candidatus Magasanikiibacteriota</taxon>
    </lineage>
</organism>
<comment type="subcellular location">
    <subcellularLocation>
        <location evidence="4">Cytoplasm</location>
    </subcellularLocation>
</comment>
<dbReference type="InterPro" id="IPR026564">
    <property type="entry name" value="Transcrip_reg_TACO1-like_dom3"/>
</dbReference>
<evidence type="ECO:0000256" key="1">
    <source>
        <dbReference type="ARBA" id="ARBA00008724"/>
    </source>
</evidence>
<dbReference type="EMBL" id="PFVJ01000034">
    <property type="protein sequence ID" value="PJA89946.1"/>
    <property type="molecule type" value="Genomic_DNA"/>
</dbReference>
<feature type="compositionally biased region" description="Basic residues" evidence="5">
    <location>
        <begin position="1"/>
        <end position="14"/>
    </location>
</feature>
<keyword evidence="4" id="KW-0963">Cytoplasm</keyword>
<accession>A0A2M7Z719</accession>
<dbReference type="InterPro" id="IPR048300">
    <property type="entry name" value="TACO1_YebC-like_2nd/3rd_dom"/>
</dbReference>
<protein>
    <recommendedName>
        <fullName evidence="4">Probable transcriptional regulatory protein CO137_01555</fullName>
    </recommendedName>
</protein>
<dbReference type="GO" id="GO:0005737">
    <property type="term" value="C:cytoplasm"/>
    <property type="evidence" value="ECO:0007669"/>
    <property type="project" value="UniProtKB-SubCell"/>
</dbReference>
<dbReference type="HAMAP" id="MF_00693">
    <property type="entry name" value="Transcrip_reg_TACO1"/>
    <property type="match status" value="1"/>
</dbReference>
<dbReference type="NCBIfam" id="NF009044">
    <property type="entry name" value="PRK12378.1"/>
    <property type="match status" value="1"/>
</dbReference>
<dbReference type="SUPFAM" id="SSF75625">
    <property type="entry name" value="YebC-like"/>
    <property type="match status" value="1"/>
</dbReference>
<evidence type="ECO:0000256" key="4">
    <source>
        <dbReference type="HAMAP-Rule" id="MF_00693"/>
    </source>
</evidence>
<keyword evidence="3 4" id="KW-0804">Transcription</keyword>
<feature type="region of interest" description="Disordered" evidence="5">
    <location>
        <begin position="1"/>
        <end position="23"/>
    </location>
</feature>
<comment type="caution">
    <text evidence="8">The sequence shown here is derived from an EMBL/GenBank/DDBJ whole genome shotgun (WGS) entry which is preliminary data.</text>
</comment>
<dbReference type="Pfam" id="PF01709">
    <property type="entry name" value="Transcrip_reg"/>
    <property type="match status" value="1"/>
</dbReference>
<dbReference type="NCBIfam" id="NF001030">
    <property type="entry name" value="PRK00110.1"/>
    <property type="match status" value="1"/>
</dbReference>
<evidence type="ECO:0000259" key="7">
    <source>
        <dbReference type="Pfam" id="PF20772"/>
    </source>
</evidence>
<proteinExistence type="inferred from homology"/>
<dbReference type="PANTHER" id="PTHR12532">
    <property type="entry name" value="TRANSLATIONAL ACTIVATOR OF CYTOCHROME C OXIDASE 1"/>
    <property type="match status" value="1"/>
</dbReference>
<evidence type="ECO:0000313" key="9">
    <source>
        <dbReference type="Proteomes" id="UP000230843"/>
    </source>
</evidence>
<dbReference type="InterPro" id="IPR049083">
    <property type="entry name" value="TACO1_YebC_N"/>
</dbReference>
<evidence type="ECO:0000313" key="8">
    <source>
        <dbReference type="EMBL" id="PJA89946.1"/>
    </source>
</evidence>
<dbReference type="InterPro" id="IPR017856">
    <property type="entry name" value="Integrase-like_N"/>
</dbReference>
<evidence type="ECO:0000256" key="5">
    <source>
        <dbReference type="SAM" id="MobiDB-lite"/>
    </source>
</evidence>
<evidence type="ECO:0000259" key="6">
    <source>
        <dbReference type="Pfam" id="PF01709"/>
    </source>
</evidence>
<dbReference type="GO" id="GO:0006355">
    <property type="term" value="P:regulation of DNA-templated transcription"/>
    <property type="evidence" value="ECO:0007669"/>
    <property type="project" value="UniProtKB-UniRule"/>
</dbReference>
<sequence>MSGHSKWSKIKNKKGKEDQKRGQIFTKASKAITLAARQGGSVDMNFSLRLAVEKAKALNMPKDNIERAIKKGIGEGEGSKMEEIVYEGFGPDGVAIMVESLTDNRNRTVSEVKNVFSKNGGSLGSPGSVQWQFEKKGVVRLTKEKQDIIGDWESFQLSLMDAGAEDINESEDGVEVISTVENFKNLLEFLNKSDIDPDDSGLEWVAKEPVSTTEETDEKLERFIEKLEDCDDVQNVFTNQA</sequence>